<protein>
    <recommendedName>
        <fullName evidence="3">Virulence protein</fullName>
    </recommendedName>
</protein>
<dbReference type="EMBL" id="QRWP01000003">
    <property type="protein sequence ID" value="RGT34249.1"/>
    <property type="molecule type" value="Genomic_DNA"/>
</dbReference>
<accession>A0A412N8A9</accession>
<proteinExistence type="predicted"/>
<dbReference type="PANTHER" id="PTHR35810:SF1">
    <property type="entry name" value="CYTOPLASMIC PROTEIN"/>
    <property type="match status" value="1"/>
</dbReference>
<reference evidence="1 2" key="1">
    <citation type="submission" date="2018-08" db="EMBL/GenBank/DDBJ databases">
        <title>A genome reference for cultivated species of the human gut microbiota.</title>
        <authorList>
            <person name="Zou Y."/>
            <person name="Xue W."/>
            <person name="Luo G."/>
        </authorList>
    </citation>
    <scope>NUCLEOTIDE SEQUENCE [LARGE SCALE GENOMIC DNA]</scope>
    <source>
        <strain evidence="1 2">AF19-1AC</strain>
    </source>
</reference>
<evidence type="ECO:0000313" key="2">
    <source>
        <dbReference type="Proteomes" id="UP000285159"/>
    </source>
</evidence>
<name>A0A412N8A9_9BACE</name>
<dbReference type="Proteomes" id="UP000285159">
    <property type="component" value="Unassembled WGS sequence"/>
</dbReference>
<dbReference type="RefSeq" id="WP_118467063.1">
    <property type="nucleotide sequence ID" value="NZ_CABIZW010000005.1"/>
</dbReference>
<gene>
    <name evidence="1" type="ORF">DWX38_04465</name>
</gene>
<comment type="caution">
    <text evidence="1">The sequence shown here is derived from an EMBL/GenBank/DDBJ whole genome shotgun (WGS) entry which is preliminary data.</text>
</comment>
<evidence type="ECO:0000313" key="1">
    <source>
        <dbReference type="EMBL" id="RGT34249.1"/>
    </source>
</evidence>
<evidence type="ECO:0008006" key="3">
    <source>
        <dbReference type="Google" id="ProtNLM"/>
    </source>
</evidence>
<dbReference type="AlphaFoldDB" id="A0A412N8A9"/>
<dbReference type="PANTHER" id="PTHR35810">
    <property type="entry name" value="CYTOPLASMIC PROTEIN-RELATED"/>
    <property type="match status" value="1"/>
</dbReference>
<organism evidence="1 2">
    <name type="scientific">Bacteroides clarus</name>
    <dbReference type="NCBI Taxonomy" id="626929"/>
    <lineage>
        <taxon>Bacteria</taxon>
        <taxon>Pseudomonadati</taxon>
        <taxon>Bacteroidota</taxon>
        <taxon>Bacteroidia</taxon>
        <taxon>Bacteroidales</taxon>
        <taxon>Bacteroidaceae</taxon>
        <taxon>Bacteroides</taxon>
    </lineage>
</organism>
<sequence length="122" mass="13787">MKREIITIDEYGRLNIPTDTVSVWMTEAELIGMFDATARAVNSAIKAIIKSDALNDYEVCKCIRLDSGNSTDVYNMEVIIALAFRLNTYPASVFRKWLVRTATAPRRTTPPIVIRYKDGLLN</sequence>